<feature type="binding site" evidence="1">
    <location>
        <position position="121"/>
    </location>
    <ligand>
        <name>Zn(2+)</name>
        <dbReference type="ChEBI" id="CHEBI:29105"/>
    </ligand>
</feature>
<feature type="binding site" evidence="1">
    <location>
        <position position="294"/>
    </location>
    <ligand>
        <name>Zn(2+)</name>
        <dbReference type="ChEBI" id="CHEBI:29105"/>
    </ligand>
</feature>
<evidence type="ECO:0000313" key="2">
    <source>
        <dbReference type="Proteomes" id="UP000504603"/>
    </source>
</evidence>
<evidence type="ECO:0000256" key="1">
    <source>
        <dbReference type="PIRSR" id="PIRSR605019-1"/>
    </source>
</evidence>
<dbReference type="OrthoDB" id="3941538at2759"/>
<dbReference type="GO" id="GO:0046872">
    <property type="term" value="F:metal ion binding"/>
    <property type="evidence" value="ECO:0007669"/>
    <property type="project" value="UniProtKB-KW"/>
</dbReference>
<keyword evidence="1" id="KW-0479">Metal-binding</keyword>
<dbReference type="GO" id="GO:0006284">
    <property type="term" value="P:base-excision repair"/>
    <property type="evidence" value="ECO:0007669"/>
    <property type="project" value="InterPro"/>
</dbReference>
<dbReference type="KEGG" id="mcha:111011623"/>
<organism evidence="2 3">
    <name type="scientific">Momordica charantia</name>
    <name type="common">Bitter gourd</name>
    <name type="synonym">Balsam pear</name>
    <dbReference type="NCBI Taxonomy" id="3673"/>
    <lineage>
        <taxon>Eukaryota</taxon>
        <taxon>Viridiplantae</taxon>
        <taxon>Streptophyta</taxon>
        <taxon>Embryophyta</taxon>
        <taxon>Tracheophyta</taxon>
        <taxon>Spermatophyta</taxon>
        <taxon>Magnoliopsida</taxon>
        <taxon>eudicotyledons</taxon>
        <taxon>Gunneridae</taxon>
        <taxon>Pentapetalae</taxon>
        <taxon>rosids</taxon>
        <taxon>fabids</taxon>
        <taxon>Cucurbitales</taxon>
        <taxon>Cucurbitaceae</taxon>
        <taxon>Momordiceae</taxon>
        <taxon>Momordica</taxon>
    </lineage>
</organism>
<reference evidence="3" key="1">
    <citation type="submission" date="2025-08" db="UniProtKB">
        <authorList>
            <consortium name="RefSeq"/>
        </authorList>
    </citation>
    <scope>IDENTIFICATION</scope>
    <source>
        <strain evidence="3">OHB3-1</strain>
    </source>
</reference>
<dbReference type="GeneID" id="111011623"/>
<keyword evidence="1" id="KW-0862">Zinc</keyword>
<dbReference type="SUPFAM" id="SSF48150">
    <property type="entry name" value="DNA-glycosylase"/>
    <property type="match status" value="1"/>
</dbReference>
<dbReference type="Gene3D" id="1.10.340.30">
    <property type="entry name" value="Hypothetical protein, domain 2"/>
    <property type="match status" value="1"/>
</dbReference>
<protein>
    <submittedName>
        <fullName evidence="3">Uncharacterized protein LOC111011623</fullName>
    </submittedName>
</protein>
<gene>
    <name evidence="3" type="primary">LOC111011623</name>
</gene>
<dbReference type="AlphaFoldDB" id="A0A6J1CHU1"/>
<dbReference type="PANTHER" id="PTHR31116:SF25">
    <property type="entry name" value="DNA GLYCOSYLASE SUPERFAMILY PROTEIN"/>
    <property type="match status" value="1"/>
</dbReference>
<name>A0A6J1CHU1_MOMCH</name>
<dbReference type="InterPro" id="IPR005019">
    <property type="entry name" value="Adenine_glyco"/>
</dbReference>
<proteinExistence type="predicted"/>
<keyword evidence="2" id="KW-1185">Reference proteome</keyword>
<accession>A0A6J1CHU1</accession>
<dbReference type="PANTHER" id="PTHR31116">
    <property type="entry name" value="OS04G0501200 PROTEIN"/>
    <property type="match status" value="1"/>
</dbReference>
<dbReference type="Proteomes" id="UP000504603">
    <property type="component" value="Unplaced"/>
</dbReference>
<dbReference type="InterPro" id="IPR011257">
    <property type="entry name" value="DNA_glycosylase"/>
</dbReference>
<dbReference type="GO" id="GO:0008725">
    <property type="term" value="F:DNA-3-methyladenine glycosylase activity"/>
    <property type="evidence" value="ECO:0007669"/>
    <property type="project" value="InterPro"/>
</dbReference>
<dbReference type="Pfam" id="PF03352">
    <property type="entry name" value="Adenine_glyco"/>
    <property type="match status" value="1"/>
</dbReference>
<dbReference type="RefSeq" id="XP_022141169.1">
    <property type="nucleotide sequence ID" value="XM_022285477.1"/>
</dbReference>
<evidence type="ECO:0000313" key="3">
    <source>
        <dbReference type="RefSeq" id="XP_022141169.1"/>
    </source>
</evidence>
<feature type="binding site" evidence="1">
    <location>
        <position position="136"/>
    </location>
    <ligand>
        <name>Zn(2+)</name>
        <dbReference type="ChEBI" id="CHEBI:29105"/>
    </ligand>
</feature>
<sequence length="336" mass="37917">MYVAAKFRSHAKPVLESRAILGPGGNRDRVPEKPRCKHETTLTKTEKQNKALPAVPDSVIRDNVSVGSSCSSDSLSSNYSAKLLNPKVKPYAVKPVKAVAAGSEADATTTSPRHSVPRKRCDWITPYSDPLYIAFHDEEWGVPIHDDKKLFELLVLSQALAELTWPSILSKRDVFRKVFNDFDPSSIAKFTENEFATLKVNGIQVLTEPKLRAIVENANQVLKIQQEFGSFSNYCWSFVNKKPIRNRFRYARQVPVKTPKAESMSKDLIRRGFRCVGPTVVYSFMQVTGIVNDHLVNCFRYQECDANVKDDMKPRVEDLRLELHNGASEKPCLSRS</sequence>
<feature type="binding site" evidence="1">
    <location>
        <position position="298"/>
    </location>
    <ligand>
        <name>Zn(2+)</name>
        <dbReference type="ChEBI" id="CHEBI:29105"/>
    </ligand>
</feature>